<feature type="compositionally biased region" description="Basic and acidic residues" evidence="6">
    <location>
        <begin position="245"/>
        <end position="254"/>
    </location>
</feature>
<feature type="region of interest" description="Disordered" evidence="6">
    <location>
        <begin position="1"/>
        <end position="156"/>
    </location>
</feature>
<organism evidence="8 9">
    <name type="scientific">Lecanosticta acicola</name>
    <dbReference type="NCBI Taxonomy" id="111012"/>
    <lineage>
        <taxon>Eukaryota</taxon>
        <taxon>Fungi</taxon>
        <taxon>Dikarya</taxon>
        <taxon>Ascomycota</taxon>
        <taxon>Pezizomycotina</taxon>
        <taxon>Dothideomycetes</taxon>
        <taxon>Dothideomycetidae</taxon>
        <taxon>Mycosphaerellales</taxon>
        <taxon>Mycosphaerellaceae</taxon>
        <taxon>Lecanosticta</taxon>
    </lineage>
</organism>
<dbReference type="InterPro" id="IPR000719">
    <property type="entry name" value="Prot_kinase_dom"/>
</dbReference>
<reference evidence="8" key="1">
    <citation type="submission" date="2023-11" db="EMBL/GenBank/DDBJ databases">
        <authorList>
            <person name="Alioto T."/>
            <person name="Alioto T."/>
            <person name="Gomez Garrido J."/>
        </authorList>
    </citation>
    <scope>NUCLEOTIDE SEQUENCE</scope>
</reference>
<evidence type="ECO:0000259" key="7">
    <source>
        <dbReference type="PROSITE" id="PS50011"/>
    </source>
</evidence>
<dbReference type="SMART" id="SM00220">
    <property type="entry name" value="S_TKc"/>
    <property type="match status" value="1"/>
</dbReference>
<dbReference type="Pfam" id="PF00069">
    <property type="entry name" value="Pkinase"/>
    <property type="match status" value="1"/>
</dbReference>
<evidence type="ECO:0000313" key="8">
    <source>
        <dbReference type="EMBL" id="CAK4004790.1"/>
    </source>
</evidence>
<dbReference type="PROSITE" id="PS50011">
    <property type="entry name" value="PROTEIN_KINASE_DOM"/>
    <property type="match status" value="1"/>
</dbReference>
<dbReference type="Proteomes" id="UP001296104">
    <property type="component" value="Unassembled WGS sequence"/>
</dbReference>
<keyword evidence="2" id="KW-0547">Nucleotide-binding</keyword>
<name>A0AAI8YY77_9PEZI</name>
<dbReference type="GO" id="GO:0004713">
    <property type="term" value="F:protein tyrosine kinase activity"/>
    <property type="evidence" value="ECO:0007669"/>
    <property type="project" value="TreeGrafter"/>
</dbReference>
<keyword evidence="4" id="KW-0067">ATP-binding</keyword>
<feature type="compositionally biased region" description="Polar residues" evidence="6">
    <location>
        <begin position="1"/>
        <end position="12"/>
    </location>
</feature>
<keyword evidence="1" id="KW-0808">Transferase</keyword>
<feature type="region of interest" description="Disordered" evidence="6">
    <location>
        <begin position="204"/>
        <end position="223"/>
    </location>
</feature>
<comment type="similarity">
    <text evidence="5">Belongs to the protein kinase superfamily. Ser/Thr protein kinase family. GCN2 subfamily.</text>
</comment>
<evidence type="ECO:0000256" key="2">
    <source>
        <dbReference type="ARBA" id="ARBA00022741"/>
    </source>
</evidence>
<dbReference type="InterPro" id="IPR008271">
    <property type="entry name" value="Ser/Thr_kinase_AS"/>
</dbReference>
<protein>
    <submittedName>
        <fullName evidence="8">Mitosis inhibitor kinase wee1</fullName>
    </submittedName>
</protein>
<feature type="compositionally biased region" description="Polar residues" evidence="6">
    <location>
        <begin position="716"/>
        <end position="737"/>
    </location>
</feature>
<dbReference type="GO" id="GO:0110031">
    <property type="term" value="P:negative regulation of G2/MI transition of meiotic cell cycle"/>
    <property type="evidence" value="ECO:0007669"/>
    <property type="project" value="TreeGrafter"/>
</dbReference>
<feature type="compositionally biased region" description="Basic and acidic residues" evidence="6">
    <location>
        <begin position="419"/>
        <end position="429"/>
    </location>
</feature>
<dbReference type="EMBL" id="CAVMBE010000022">
    <property type="protein sequence ID" value="CAK4004790.1"/>
    <property type="molecule type" value="Genomic_DNA"/>
</dbReference>
<feature type="compositionally biased region" description="Basic and acidic residues" evidence="6">
    <location>
        <begin position="609"/>
        <end position="622"/>
    </location>
</feature>
<dbReference type="PROSITE" id="PS00108">
    <property type="entry name" value="PROTEIN_KINASE_ST"/>
    <property type="match status" value="1"/>
</dbReference>
<feature type="region of interest" description="Disordered" evidence="6">
    <location>
        <begin position="655"/>
        <end position="771"/>
    </location>
</feature>
<evidence type="ECO:0000256" key="6">
    <source>
        <dbReference type="SAM" id="MobiDB-lite"/>
    </source>
</evidence>
<dbReference type="SUPFAM" id="SSF56112">
    <property type="entry name" value="Protein kinase-like (PK-like)"/>
    <property type="match status" value="1"/>
</dbReference>
<dbReference type="FunFam" id="1.10.510.10:FF:000536">
    <property type="entry name" value="Cyclin-dependent kinase WEE1"/>
    <property type="match status" value="1"/>
</dbReference>
<dbReference type="PANTHER" id="PTHR11042:SF196">
    <property type="entry name" value="MITOSIS INHIBITOR PROTEIN KINASE SWE1"/>
    <property type="match status" value="1"/>
</dbReference>
<dbReference type="InterPro" id="IPR011009">
    <property type="entry name" value="Kinase-like_dom_sf"/>
</dbReference>
<sequence>MELQYSPRNSPGGTMHMLSPTHPSVDGLSTIRQIRRSLSRSPSKPSRFQLFTTKATPVSPPSLMSPAPKSPSALSRAVTVDCAQYDPRPKTTGNRTGPLRTRSRRTSPNSPLRRALSDNANQANAAPRYLSRRSSAEHDQENMDCSEDSLKPASVLPRFDDPIKIDFGRPGPEKLLQPVMRDHASPMKSSPLKRSDGVMNLEAATFGSTRSSKRRSVHGTSMGNDFNIFDHAFDNAQSADSGESSEEKEKEKDGGPVFTWNTSSAHSPQRRPPSLRKSTLQQRAGSSRKNLYAESMRDSVMSPSLSRARSRFSLDGALPLRSPDMDSPSRRGNVSDPPVLFPPPMQKTYQSAPKPHPLSQALTPSSSTSSVTAEDSQESNRQPEANEGRTEAPQLERPTDMSKPPPGFSRSLPVGAMRHVQESAQDDKSTPAAFKMAKPLPQAFMSTGLISKRHRNIDGPGSSLFSSTNMPDTPSKKAPHITFGATPAPSALGKVARPMHEFGSPSTPFNGRVSSISPESFGKGVNIFGSRVNQPQLTRRSSFLSIDGDEAQSPTHSLEIQANDDLPPTPTKSTSTTSRPQSKGKSNSLRSSLFGRRTSLGPDTFASPADREHSPTPDEQCKYMDASTPCFRAARDTGCAIDDSPMPFITLTSCTTPSPSCVRSQSMHETQRPASPSPLAKRSLRSLPSLDASATTRIRSDSLPAPTHTGTLEGADQQSPHTPQDSFTPPDPSSLSISVEDRGSSLFNSNSFPPATPTGPRSEHFSHGQGQANVSSSYFANDVDTALTSRFAKVTTIGAGEFSQVYKVEQPVPNGPSARHNQGSPGSNVWAVKKSRRAYIGIRDRQRKMQEVEILRSLRGNEHIVELVDDWEAKNHLYIQTEYCDNGNLKDFLTQTGYKGRLDDFRIWKILLEMAQGVKTIHDAGFIHLDLKPANVFIDWEGLLKIGDFGMASTWPAPRGIDGEGDREYIGPEVLSGRFDKPADIFSLGMIMLEIAGNIVLPDNGASWQRLRAGDLSDLPSLTWSSDSSLVRDESGDPVELLNGQSNESLCTSNQGDDDLSFLRPTAPKTERAQDLVQPPNFMVDHTDPEALNRMVQWLICPDPDQRPCVDQVLSAGSVQWVQQRRRAGATIYEGSWGPADDVLNHGAEHDDVEMTDI</sequence>
<evidence type="ECO:0000313" key="9">
    <source>
        <dbReference type="Proteomes" id="UP001296104"/>
    </source>
</evidence>
<dbReference type="InterPro" id="IPR050339">
    <property type="entry name" value="CC_SR_Kinase"/>
</dbReference>
<feature type="region of interest" description="Disordered" evidence="6">
    <location>
        <begin position="547"/>
        <end position="622"/>
    </location>
</feature>
<proteinExistence type="inferred from homology"/>
<dbReference type="PANTHER" id="PTHR11042">
    <property type="entry name" value="EUKARYOTIC TRANSLATION INITIATION FACTOR 2-ALPHA KINASE EIF2-ALPHA KINASE -RELATED"/>
    <property type="match status" value="1"/>
</dbReference>
<comment type="caution">
    <text evidence="8">The sequence shown here is derived from an EMBL/GenBank/DDBJ whole genome shotgun (WGS) entry which is preliminary data.</text>
</comment>
<feature type="compositionally biased region" description="Polar residues" evidence="6">
    <location>
        <begin position="276"/>
        <end position="289"/>
    </location>
</feature>
<dbReference type="GO" id="GO:0005634">
    <property type="term" value="C:nucleus"/>
    <property type="evidence" value="ECO:0007669"/>
    <property type="project" value="TreeGrafter"/>
</dbReference>
<feature type="domain" description="Protein kinase" evidence="7">
    <location>
        <begin position="791"/>
        <end position="1122"/>
    </location>
</feature>
<accession>A0AAI8YY77</accession>
<dbReference type="Gene3D" id="3.30.200.20">
    <property type="entry name" value="Phosphorylase Kinase, domain 1"/>
    <property type="match status" value="1"/>
</dbReference>
<feature type="compositionally biased region" description="Low complexity" evidence="6">
    <location>
        <begin position="357"/>
        <end position="374"/>
    </location>
</feature>
<evidence type="ECO:0000256" key="4">
    <source>
        <dbReference type="ARBA" id="ARBA00022840"/>
    </source>
</evidence>
<keyword evidence="3" id="KW-0418">Kinase</keyword>
<dbReference type="Gene3D" id="1.10.510.10">
    <property type="entry name" value="Transferase(Phosphotransferase) domain 1"/>
    <property type="match status" value="1"/>
</dbReference>
<feature type="compositionally biased region" description="Polar residues" evidence="6">
    <location>
        <begin position="662"/>
        <end position="674"/>
    </location>
</feature>
<dbReference type="AlphaFoldDB" id="A0AAI8YY77"/>
<evidence type="ECO:0000256" key="3">
    <source>
        <dbReference type="ARBA" id="ARBA00022777"/>
    </source>
</evidence>
<feature type="region of interest" description="Disordered" evidence="6">
    <location>
        <begin position="237"/>
        <end position="433"/>
    </location>
</feature>
<evidence type="ECO:0000256" key="1">
    <source>
        <dbReference type="ARBA" id="ARBA00022679"/>
    </source>
</evidence>
<dbReference type="GO" id="GO:0005524">
    <property type="term" value="F:ATP binding"/>
    <property type="evidence" value="ECO:0007669"/>
    <property type="project" value="UniProtKB-KW"/>
</dbReference>
<dbReference type="GO" id="GO:0005737">
    <property type="term" value="C:cytoplasm"/>
    <property type="evidence" value="ECO:0007669"/>
    <property type="project" value="TreeGrafter"/>
</dbReference>
<feature type="compositionally biased region" description="Low complexity" evidence="6">
    <location>
        <begin position="94"/>
        <end position="114"/>
    </location>
</feature>
<gene>
    <name evidence="8" type="ORF">LECACI_7A004273</name>
</gene>
<evidence type="ECO:0000256" key="5">
    <source>
        <dbReference type="ARBA" id="ARBA00037982"/>
    </source>
</evidence>
<keyword evidence="9" id="KW-1185">Reference proteome</keyword>
<feature type="compositionally biased region" description="Low complexity" evidence="6">
    <location>
        <begin position="571"/>
        <end position="581"/>
    </location>
</feature>